<accession>A0A162BM12</accession>
<evidence type="ECO:0000259" key="7">
    <source>
        <dbReference type="Pfam" id="PF02687"/>
    </source>
</evidence>
<evidence type="ECO:0008006" key="11">
    <source>
        <dbReference type="Google" id="ProtNLM"/>
    </source>
</evidence>
<evidence type="ECO:0000256" key="2">
    <source>
        <dbReference type="ARBA" id="ARBA00022475"/>
    </source>
</evidence>
<dbReference type="PATRIC" id="fig|1365257.3.peg.3439"/>
<evidence type="ECO:0000313" key="9">
    <source>
        <dbReference type="EMBL" id="KZN64168.1"/>
    </source>
</evidence>
<feature type="domain" description="MacB-like periplasmic core" evidence="8">
    <location>
        <begin position="442"/>
        <end position="622"/>
    </location>
</feature>
<feature type="transmembrane region" description="Helical" evidence="6">
    <location>
        <begin position="776"/>
        <end position="801"/>
    </location>
</feature>
<feature type="domain" description="ABC3 transporter permease C-terminal" evidence="7">
    <location>
        <begin position="292"/>
        <end position="396"/>
    </location>
</feature>
<feature type="domain" description="MacB-like periplasmic core" evidence="8">
    <location>
        <begin position="22"/>
        <end position="238"/>
    </location>
</feature>
<dbReference type="InterPro" id="IPR003838">
    <property type="entry name" value="ABC3_permease_C"/>
</dbReference>
<dbReference type="EMBL" id="AUXX01000030">
    <property type="protein sequence ID" value="KZN64168.1"/>
    <property type="molecule type" value="Genomic_DNA"/>
</dbReference>
<keyword evidence="4 6" id="KW-1133">Transmembrane helix</keyword>
<evidence type="ECO:0000256" key="3">
    <source>
        <dbReference type="ARBA" id="ARBA00022692"/>
    </source>
</evidence>
<dbReference type="RefSeq" id="WP_081225544.1">
    <property type="nucleotide sequence ID" value="NZ_AUXX01000030.1"/>
</dbReference>
<dbReference type="GO" id="GO:0022857">
    <property type="term" value="F:transmembrane transporter activity"/>
    <property type="evidence" value="ECO:0007669"/>
    <property type="project" value="TreeGrafter"/>
</dbReference>
<evidence type="ECO:0000313" key="10">
    <source>
        <dbReference type="Proteomes" id="UP000076661"/>
    </source>
</evidence>
<name>A0A162BM12_9GAMM</name>
<feature type="transmembrane region" description="Helical" evidence="6">
    <location>
        <begin position="745"/>
        <end position="764"/>
    </location>
</feature>
<feature type="transmembrane region" description="Helical" evidence="6">
    <location>
        <begin position="20"/>
        <end position="40"/>
    </location>
</feature>
<feature type="transmembrane region" description="Helical" evidence="6">
    <location>
        <begin position="686"/>
        <end position="709"/>
    </location>
</feature>
<dbReference type="GO" id="GO:0005886">
    <property type="term" value="C:plasma membrane"/>
    <property type="evidence" value="ECO:0007669"/>
    <property type="project" value="UniProtKB-SubCell"/>
</dbReference>
<proteinExistence type="predicted"/>
<dbReference type="Proteomes" id="UP000076661">
    <property type="component" value="Unassembled WGS sequence"/>
</dbReference>
<evidence type="ECO:0000256" key="6">
    <source>
        <dbReference type="SAM" id="Phobius"/>
    </source>
</evidence>
<evidence type="ECO:0000256" key="5">
    <source>
        <dbReference type="ARBA" id="ARBA00023136"/>
    </source>
</evidence>
<feature type="transmembrane region" description="Helical" evidence="6">
    <location>
        <begin position="721"/>
        <end position="739"/>
    </location>
</feature>
<keyword evidence="3 6" id="KW-0812">Transmembrane</keyword>
<keyword evidence="5 6" id="KW-0472">Membrane</keyword>
<dbReference type="InterPro" id="IPR025857">
    <property type="entry name" value="MacB_PCD"/>
</dbReference>
<comment type="caution">
    <text evidence="9">The sequence shown here is derived from an EMBL/GenBank/DDBJ whole genome shotgun (WGS) entry which is preliminary data.</text>
</comment>
<reference evidence="9 10" key="1">
    <citation type="submission" date="2013-07" db="EMBL/GenBank/DDBJ databases">
        <title>Comparative Genomic and Metabolomic Analysis of Twelve Strains of Pseudoalteromonas luteoviolacea.</title>
        <authorList>
            <person name="Vynne N.G."/>
            <person name="Mansson M."/>
            <person name="Gram L."/>
        </authorList>
    </citation>
    <scope>NUCLEOTIDE SEQUENCE [LARGE SCALE GENOMIC DNA]</scope>
    <source>
        <strain evidence="9 10">S4060-1</strain>
    </source>
</reference>
<dbReference type="Pfam" id="PF12704">
    <property type="entry name" value="MacB_PCD"/>
    <property type="match status" value="2"/>
</dbReference>
<evidence type="ECO:0000259" key="8">
    <source>
        <dbReference type="Pfam" id="PF12704"/>
    </source>
</evidence>
<dbReference type="Pfam" id="PF02687">
    <property type="entry name" value="FtsX"/>
    <property type="match status" value="2"/>
</dbReference>
<dbReference type="PANTHER" id="PTHR30572">
    <property type="entry name" value="MEMBRANE COMPONENT OF TRANSPORTER-RELATED"/>
    <property type="match status" value="1"/>
</dbReference>
<dbReference type="PANTHER" id="PTHR30572:SF18">
    <property type="entry name" value="ABC-TYPE MACROLIDE FAMILY EXPORT SYSTEM PERMEASE COMPONENT 2"/>
    <property type="match status" value="1"/>
</dbReference>
<dbReference type="AlphaFoldDB" id="A0A162BM12"/>
<protein>
    <recommendedName>
        <fullName evidence="11">ABC transporter permease</fullName>
    </recommendedName>
</protein>
<gene>
    <name evidence="9" type="ORF">N478_23120</name>
</gene>
<feature type="transmembrane region" description="Helical" evidence="6">
    <location>
        <begin position="381"/>
        <end position="400"/>
    </location>
</feature>
<dbReference type="InterPro" id="IPR050250">
    <property type="entry name" value="Macrolide_Exporter_MacB"/>
</dbReference>
<feature type="transmembrane region" description="Helical" evidence="6">
    <location>
        <begin position="286"/>
        <end position="308"/>
    </location>
</feature>
<feature type="transmembrane region" description="Helical" evidence="6">
    <location>
        <begin position="339"/>
        <end position="361"/>
    </location>
</feature>
<organism evidence="9 10">
    <name type="scientific">Pseudoalteromonas luteoviolacea S4060-1</name>
    <dbReference type="NCBI Taxonomy" id="1365257"/>
    <lineage>
        <taxon>Bacteria</taxon>
        <taxon>Pseudomonadati</taxon>
        <taxon>Pseudomonadota</taxon>
        <taxon>Gammaproteobacteria</taxon>
        <taxon>Alteromonadales</taxon>
        <taxon>Pseudoalteromonadaceae</taxon>
        <taxon>Pseudoalteromonas</taxon>
    </lineage>
</organism>
<keyword evidence="2" id="KW-1003">Cell membrane</keyword>
<comment type="subcellular location">
    <subcellularLocation>
        <location evidence="1">Cell membrane</location>
        <topology evidence="1">Multi-pass membrane protein</topology>
    </subcellularLocation>
</comment>
<feature type="domain" description="ABC3 transporter permease C-terminal" evidence="7">
    <location>
        <begin position="692"/>
        <end position="804"/>
    </location>
</feature>
<evidence type="ECO:0000256" key="1">
    <source>
        <dbReference type="ARBA" id="ARBA00004651"/>
    </source>
</evidence>
<sequence>MLKHNLLIAIKSLARVKSYALTIIMTLGVTLGVMVAMYNLNYQIIAAPLPYPDQNRLFLVQGQLLADGEVKRENYLPFLGAIETYKDRHPGIETFALHNISIDVEQSLPSSPTFNTGAITPEYMQIIDAPLALGRHFTKEEGLNSNQPVAIISYDVWKTHFGGSSEVLNRSVTFKGISFIIVGVTAEHFAEPVLATPSWRTDVWLPYDYRDTPDPLWTFSSNQVHLVGKLAKGADTNRTLLALNNWVMARYPAAVADDPTVANTEVKWHFTTYKARIIGEADNTSVMMLAGSVVLLLIALSNIGNLVLSRAVEQQRAFAIQAALGAQPQHLFNQVLIELSLLFVAALIVATGIVSLILSLLKAGYAGPLARLDELSLNLNTVLFAIVLTLMLNFALAWVVSKQLNYNAIIGALQSSGKGSGVQVSKHTRQVLVSMQVFFCISLLVLCVSIFKQSWAQLTAPTHINTENTSQIALNVGTLLTEMSPEQRATLVLEATERLNQHSDIVRAGVGSYPPISYWLEQFSTYHSQLQPGIDKPVVSHKRVWGTRAYFETFGLSLTQGRHFTDAEARDRAPVVIINEFMAEMIKASGQDPIGAKLYGRNSSDPITVVGIVSNLNLPNQPRISRTYRPRVITGYPIVVVETKPNARLSRQSINDTLAQVHSQIRVYDLQTTEQILSSHLKSQRVASIFTIVLSVVAVILAGIGIYGVFSYAIALRRYELGIRMSIGATPVAIFKLVLTENMQPFLIAAAAATSALLIGYFSAASTPIMQMMDVWSWLIPVVLIASLVVGITLLSAWSIIRQPAQCALKGA</sequence>
<evidence type="ECO:0000256" key="4">
    <source>
        <dbReference type="ARBA" id="ARBA00022989"/>
    </source>
</evidence>